<reference evidence="3 4" key="1">
    <citation type="submission" date="2018-04" db="EMBL/GenBank/DDBJ databases">
        <title>Paenibacillus taichungensis Genome sequencing and assembly.</title>
        <authorList>
            <person name="Xu J."/>
            <person name="Rensing C."/>
            <person name="Mazhar H.S."/>
        </authorList>
    </citation>
    <scope>NUCLEOTIDE SEQUENCE [LARGE SCALE GENOMIC DNA]</scope>
    <source>
        <strain evidence="3 4">NC1</strain>
    </source>
</reference>
<protein>
    <recommendedName>
        <fullName evidence="2">AB hydrolase-1 domain-containing protein</fullName>
    </recommendedName>
</protein>
<name>A0A329QJH8_9BACL</name>
<feature type="active site" evidence="1">
    <location>
        <position position="311"/>
    </location>
</feature>
<sequence>MDYEIFNLGDVLLQSGVTLPDAFLAYKTYGKLNVQKDNVIVYPTAFGDQHVQNEWLIGSGMAIDPEKYFIIVPNLLGNGLSSSPSNTPPPFDRANFPQVTIYDNVRFQHQLLTEKFGIQKIALVVGWSMGGIQAFQWGASYPEMVERIAPFGGIAKPWPHTFVVLEGVKASLLSAVGFDSSKLNQLSSTDMRAVGRVYAGWGLSHAFYREELYREMGFDTLEDFVAGVWEDSFMNMDPHNVLAMLWTGQHADISANPSYNGDFDNALQSIKALACIMPGSTDLFCTADDNEYEAKRIPNAALKPIQSIWGHFAGRGINRADNQFIDDNLKHLLSLSTERS</sequence>
<dbReference type="Gene3D" id="3.40.50.1820">
    <property type="entry name" value="alpha/beta hydrolase"/>
    <property type="match status" value="1"/>
</dbReference>
<dbReference type="InterPro" id="IPR008220">
    <property type="entry name" value="HAT_MetX-like"/>
</dbReference>
<dbReference type="Pfam" id="PF00561">
    <property type="entry name" value="Abhydrolase_1"/>
    <property type="match status" value="1"/>
</dbReference>
<dbReference type="PIRSF" id="PIRSF000443">
    <property type="entry name" value="Homoser_Ac_trans"/>
    <property type="match status" value="1"/>
</dbReference>
<evidence type="ECO:0000313" key="3">
    <source>
        <dbReference type="EMBL" id="RAW11532.1"/>
    </source>
</evidence>
<dbReference type="InterPro" id="IPR000073">
    <property type="entry name" value="AB_hydrolase_1"/>
</dbReference>
<dbReference type="PANTHER" id="PTHR32268:SF15">
    <property type="entry name" value="HOMOSERINE ACETYLTRANSFERASE FAMILY PROTEIN (AFU_ORTHOLOGUE AFUA_1G15350)"/>
    <property type="match status" value="1"/>
</dbReference>
<evidence type="ECO:0000259" key="2">
    <source>
        <dbReference type="Pfam" id="PF00561"/>
    </source>
</evidence>
<evidence type="ECO:0000313" key="4">
    <source>
        <dbReference type="Proteomes" id="UP000250642"/>
    </source>
</evidence>
<dbReference type="GO" id="GO:0016747">
    <property type="term" value="F:acyltransferase activity, transferring groups other than amino-acyl groups"/>
    <property type="evidence" value="ECO:0007669"/>
    <property type="project" value="InterPro"/>
</dbReference>
<evidence type="ECO:0000256" key="1">
    <source>
        <dbReference type="PIRSR" id="PIRSR000443-1"/>
    </source>
</evidence>
<comment type="caution">
    <text evidence="3">The sequence shown here is derived from an EMBL/GenBank/DDBJ whole genome shotgun (WGS) entry which is preliminary data.</text>
</comment>
<dbReference type="InterPro" id="IPR029058">
    <property type="entry name" value="AB_hydrolase_fold"/>
</dbReference>
<dbReference type="EMBL" id="QEVW01000018">
    <property type="protein sequence ID" value="RAW11532.1"/>
    <property type="molecule type" value="Genomic_DNA"/>
</dbReference>
<feature type="active site" description="Nucleophile" evidence="1">
    <location>
        <position position="128"/>
    </location>
</feature>
<dbReference type="RefSeq" id="WP_113055536.1">
    <property type="nucleotide sequence ID" value="NZ_CP175536.1"/>
</dbReference>
<feature type="domain" description="AB hydrolase-1" evidence="2">
    <location>
        <begin position="63"/>
        <end position="149"/>
    </location>
</feature>
<dbReference type="AlphaFoldDB" id="A0A329QJH8"/>
<organism evidence="3 4">
    <name type="scientific">Paenibacillus taichungensis</name>
    <dbReference type="NCBI Taxonomy" id="484184"/>
    <lineage>
        <taxon>Bacteria</taxon>
        <taxon>Bacillati</taxon>
        <taxon>Bacillota</taxon>
        <taxon>Bacilli</taxon>
        <taxon>Bacillales</taxon>
        <taxon>Paenibacillaceae</taxon>
        <taxon>Paenibacillus</taxon>
    </lineage>
</organism>
<dbReference type="Proteomes" id="UP000250642">
    <property type="component" value="Unassembled WGS sequence"/>
</dbReference>
<dbReference type="SUPFAM" id="SSF53474">
    <property type="entry name" value="alpha/beta-Hydrolases"/>
    <property type="match status" value="1"/>
</dbReference>
<dbReference type="NCBIfam" id="NF005757">
    <property type="entry name" value="PRK07581.1"/>
    <property type="match status" value="1"/>
</dbReference>
<gene>
    <name evidence="3" type="ORF">DC345_25180</name>
</gene>
<feature type="active site" evidence="1">
    <location>
        <position position="282"/>
    </location>
</feature>
<accession>A0A329QJH8</accession>
<proteinExistence type="predicted"/>
<dbReference type="PANTHER" id="PTHR32268">
    <property type="entry name" value="HOMOSERINE O-ACETYLTRANSFERASE"/>
    <property type="match status" value="1"/>
</dbReference>